<dbReference type="Pfam" id="PF15432">
    <property type="entry name" value="Sec-ASP3"/>
    <property type="match status" value="1"/>
</dbReference>
<dbReference type="InterPro" id="IPR022259">
    <property type="entry name" value="Acessory_Sec_prot_Asp3"/>
</dbReference>
<evidence type="ECO:0000313" key="1">
    <source>
        <dbReference type="EMBL" id="USS87764.1"/>
    </source>
</evidence>
<dbReference type="EMBL" id="CP097118">
    <property type="protein sequence ID" value="USS87764.1"/>
    <property type="molecule type" value="Genomic_DNA"/>
</dbReference>
<keyword evidence="2" id="KW-1185">Reference proteome</keyword>
<accession>A0ABY5BSC1</accession>
<dbReference type="RefSeq" id="WP_252797054.1">
    <property type="nucleotide sequence ID" value="NZ_CP097118.1"/>
</dbReference>
<sequence>MVEKLYSLTWDTADPNTDTYGAQINYNTTGVVEYQNELQPAGKKIHWWSTQLPENTPQSIGYGSKLLPQLPRNEQYQLVLDAEIEPKESVGILVAAYDEQNQLVDEKLELTQELSFELSDETHDYEIALEKFNNEKVTFRRMYLLPVSLWDMMTLEPRPPMAAVDLLPRQDWGNPEETGNLMIRTEKRVIDATPLEAETLNHPLRVVRITPKWSAERLADVLQEFKDHYHLHNVTCWSEDAAAQKLMSEAQALMSKRK</sequence>
<dbReference type="NCBIfam" id="TIGR03711">
    <property type="entry name" value="acc_sec_asp3"/>
    <property type="match status" value="1"/>
</dbReference>
<evidence type="ECO:0000313" key="2">
    <source>
        <dbReference type="Proteomes" id="UP001057025"/>
    </source>
</evidence>
<proteinExistence type="predicted"/>
<protein>
    <submittedName>
        <fullName evidence="1">Accessory Sec system protein Asp3</fullName>
    </submittedName>
</protein>
<gene>
    <name evidence="1" type="primary">asp3</name>
    <name evidence="1" type="ORF">M3M39_06585</name>
</gene>
<dbReference type="Proteomes" id="UP001057025">
    <property type="component" value="Chromosome"/>
</dbReference>
<organism evidence="1 2">
    <name type="scientific">Fructilactobacillus hinvesii</name>
    <dbReference type="NCBI Taxonomy" id="2940300"/>
    <lineage>
        <taxon>Bacteria</taxon>
        <taxon>Bacillati</taxon>
        <taxon>Bacillota</taxon>
        <taxon>Bacilli</taxon>
        <taxon>Lactobacillales</taxon>
        <taxon>Lactobacillaceae</taxon>
        <taxon>Fructilactobacillus</taxon>
    </lineage>
</organism>
<name>A0ABY5BSC1_9LACO</name>
<reference evidence="1" key="1">
    <citation type="submission" date="2022-05" db="EMBL/GenBank/DDBJ databases">
        <authorList>
            <person name="Oliphant S.A."/>
            <person name="Watson-Haigh N.S."/>
            <person name="Sumby K.M."/>
            <person name="Gardner J.M."/>
            <person name="Jiranek V."/>
        </authorList>
    </citation>
    <scope>NUCLEOTIDE SEQUENCE</scope>
    <source>
        <strain evidence="1">KI11_C11</strain>
    </source>
</reference>